<proteinExistence type="predicted"/>
<evidence type="ECO:0000313" key="1">
    <source>
        <dbReference type="EMBL" id="KLO15392.1"/>
    </source>
</evidence>
<gene>
    <name evidence="1" type="ORF">SCHPADRAFT_266071</name>
</gene>
<keyword evidence="2" id="KW-1185">Reference proteome</keyword>
<reference evidence="1 2" key="1">
    <citation type="submission" date="2015-04" db="EMBL/GenBank/DDBJ databases">
        <title>Complete genome sequence of Schizopora paradoxa KUC8140, a cosmopolitan wood degrader in East Asia.</title>
        <authorList>
            <consortium name="DOE Joint Genome Institute"/>
            <person name="Min B."/>
            <person name="Park H."/>
            <person name="Jang Y."/>
            <person name="Kim J.-J."/>
            <person name="Kim K.H."/>
            <person name="Pangilinan J."/>
            <person name="Lipzen A."/>
            <person name="Riley R."/>
            <person name="Grigoriev I.V."/>
            <person name="Spatafora J.W."/>
            <person name="Choi I.-G."/>
        </authorList>
    </citation>
    <scope>NUCLEOTIDE SEQUENCE [LARGE SCALE GENOMIC DNA]</scope>
    <source>
        <strain evidence="1 2">KUC8140</strain>
    </source>
</reference>
<organism evidence="1 2">
    <name type="scientific">Schizopora paradoxa</name>
    <dbReference type="NCBI Taxonomy" id="27342"/>
    <lineage>
        <taxon>Eukaryota</taxon>
        <taxon>Fungi</taxon>
        <taxon>Dikarya</taxon>
        <taxon>Basidiomycota</taxon>
        <taxon>Agaricomycotina</taxon>
        <taxon>Agaricomycetes</taxon>
        <taxon>Hymenochaetales</taxon>
        <taxon>Schizoporaceae</taxon>
        <taxon>Schizopora</taxon>
    </lineage>
</organism>
<protein>
    <submittedName>
        <fullName evidence="1">Uncharacterized protein</fullName>
    </submittedName>
</protein>
<name>A0A0H2RUW7_9AGAM</name>
<sequence length="164" mass="18946">MHVIPKVSSRWNKCACTTGKDCPSSQVRKPRLVMVMRLRIVNRQYSWPFAEPSTFFQLGRDRPVISTQFDTTPPRALLAPARMKLFQSPAILIKQTTRITRQVTSKFVLRRLINIDDDDERGFESEVKPPEEGGFEATWTSMSMSWTGFLTPMHGSPPFFPRRR</sequence>
<accession>A0A0H2RUW7</accession>
<dbReference type="EMBL" id="KQ085930">
    <property type="protein sequence ID" value="KLO15392.1"/>
    <property type="molecule type" value="Genomic_DNA"/>
</dbReference>
<dbReference type="AlphaFoldDB" id="A0A0H2RUW7"/>
<evidence type="ECO:0000313" key="2">
    <source>
        <dbReference type="Proteomes" id="UP000053477"/>
    </source>
</evidence>
<dbReference type="Proteomes" id="UP000053477">
    <property type="component" value="Unassembled WGS sequence"/>
</dbReference>
<dbReference type="InParanoid" id="A0A0H2RUW7"/>